<evidence type="ECO:0000256" key="4">
    <source>
        <dbReference type="SAM" id="Phobius"/>
    </source>
</evidence>
<dbReference type="InterPro" id="IPR050482">
    <property type="entry name" value="Sensor_HK_TwoCompSys"/>
</dbReference>
<feature type="transmembrane region" description="Helical" evidence="4">
    <location>
        <begin position="40"/>
        <end position="62"/>
    </location>
</feature>
<dbReference type="GO" id="GO:0016020">
    <property type="term" value="C:membrane"/>
    <property type="evidence" value="ECO:0007669"/>
    <property type="project" value="InterPro"/>
</dbReference>
<dbReference type="InterPro" id="IPR036890">
    <property type="entry name" value="HATPase_C_sf"/>
</dbReference>
<dbReference type="CDD" id="cd16917">
    <property type="entry name" value="HATPase_UhpB-NarQ-NarX-like"/>
    <property type="match status" value="1"/>
</dbReference>
<keyword evidence="3" id="KW-0902">Two-component regulatory system</keyword>
<dbReference type="Pfam" id="PF02518">
    <property type="entry name" value="HATPase_c"/>
    <property type="match status" value="1"/>
</dbReference>
<dbReference type="Pfam" id="PF07730">
    <property type="entry name" value="HisKA_3"/>
    <property type="match status" value="1"/>
</dbReference>
<feature type="transmembrane region" description="Helical" evidence="4">
    <location>
        <begin position="151"/>
        <end position="170"/>
    </location>
</feature>
<dbReference type="PANTHER" id="PTHR24421">
    <property type="entry name" value="NITRATE/NITRITE SENSOR PROTEIN NARX-RELATED"/>
    <property type="match status" value="1"/>
</dbReference>
<keyword evidence="5" id="KW-0732">Signal</keyword>
<comment type="caution">
    <text evidence="8">The sequence shown here is derived from an EMBL/GenBank/DDBJ whole genome shotgun (WGS) entry which is preliminary data.</text>
</comment>
<keyword evidence="4" id="KW-0812">Transmembrane</keyword>
<dbReference type="InterPro" id="IPR011712">
    <property type="entry name" value="Sig_transdc_His_kin_sub3_dim/P"/>
</dbReference>
<evidence type="ECO:0000256" key="3">
    <source>
        <dbReference type="ARBA" id="ARBA00023012"/>
    </source>
</evidence>
<evidence type="ECO:0000259" key="6">
    <source>
        <dbReference type="Pfam" id="PF02518"/>
    </source>
</evidence>
<feature type="signal peptide" evidence="5">
    <location>
        <begin position="1"/>
        <end position="30"/>
    </location>
</feature>
<protein>
    <submittedName>
        <fullName evidence="8">Histidine kinase</fullName>
    </submittedName>
</protein>
<name>A0A9X2W2R3_9SPHN</name>
<keyword evidence="4" id="KW-1133">Transmembrane helix</keyword>
<evidence type="ECO:0000259" key="7">
    <source>
        <dbReference type="Pfam" id="PF07730"/>
    </source>
</evidence>
<feature type="transmembrane region" description="Helical" evidence="4">
    <location>
        <begin position="95"/>
        <end position="113"/>
    </location>
</feature>
<accession>A0A9X2W2R3</accession>
<dbReference type="GO" id="GO:0046983">
    <property type="term" value="F:protein dimerization activity"/>
    <property type="evidence" value="ECO:0007669"/>
    <property type="project" value="InterPro"/>
</dbReference>
<organism evidence="8 9">
    <name type="scientific">Tsuneonella litorea</name>
    <dbReference type="NCBI Taxonomy" id="2976475"/>
    <lineage>
        <taxon>Bacteria</taxon>
        <taxon>Pseudomonadati</taxon>
        <taxon>Pseudomonadota</taxon>
        <taxon>Alphaproteobacteria</taxon>
        <taxon>Sphingomonadales</taxon>
        <taxon>Erythrobacteraceae</taxon>
        <taxon>Tsuneonella</taxon>
    </lineage>
</organism>
<dbReference type="GO" id="GO:0000155">
    <property type="term" value="F:phosphorelay sensor kinase activity"/>
    <property type="evidence" value="ECO:0007669"/>
    <property type="project" value="InterPro"/>
</dbReference>
<proteinExistence type="predicted"/>
<evidence type="ECO:0000256" key="5">
    <source>
        <dbReference type="SAM" id="SignalP"/>
    </source>
</evidence>
<dbReference type="Proteomes" id="UP001142648">
    <property type="component" value="Unassembled WGS sequence"/>
</dbReference>
<dbReference type="AlphaFoldDB" id="A0A9X2W2R3"/>
<feature type="domain" description="Histidine kinase/HSP90-like ATPase" evidence="6">
    <location>
        <begin position="453"/>
        <end position="518"/>
    </location>
</feature>
<keyword evidence="9" id="KW-1185">Reference proteome</keyword>
<evidence type="ECO:0000256" key="1">
    <source>
        <dbReference type="ARBA" id="ARBA00022679"/>
    </source>
</evidence>
<reference evidence="8" key="1">
    <citation type="submission" date="2022-09" db="EMBL/GenBank/DDBJ databases">
        <title>The genome sequence of Tsuneonella sp. YG55.</title>
        <authorList>
            <person name="Liu Y."/>
        </authorList>
    </citation>
    <scope>NUCLEOTIDE SEQUENCE</scope>
    <source>
        <strain evidence="8">YG55</strain>
    </source>
</reference>
<feature type="domain" description="Signal transduction histidine kinase subgroup 3 dimerisation and phosphoacceptor" evidence="7">
    <location>
        <begin position="343"/>
        <end position="407"/>
    </location>
</feature>
<dbReference type="SUPFAM" id="SSF55874">
    <property type="entry name" value="ATPase domain of HSP90 chaperone/DNA topoisomerase II/histidine kinase"/>
    <property type="match status" value="1"/>
</dbReference>
<feature type="transmembrane region" description="Helical" evidence="4">
    <location>
        <begin position="120"/>
        <end position="139"/>
    </location>
</feature>
<feature type="chain" id="PRO_5040958255" evidence="5">
    <location>
        <begin position="31"/>
        <end position="537"/>
    </location>
</feature>
<keyword evidence="4" id="KW-0472">Membrane</keyword>
<evidence type="ECO:0000313" key="8">
    <source>
        <dbReference type="EMBL" id="MCT2558910.1"/>
    </source>
</evidence>
<dbReference type="EMBL" id="JAOAMV010000003">
    <property type="protein sequence ID" value="MCT2558910.1"/>
    <property type="molecule type" value="Genomic_DNA"/>
</dbReference>
<evidence type="ECO:0000256" key="2">
    <source>
        <dbReference type="ARBA" id="ARBA00022777"/>
    </source>
</evidence>
<dbReference type="Gene3D" id="1.20.5.1930">
    <property type="match status" value="1"/>
</dbReference>
<dbReference type="Gene3D" id="3.30.565.10">
    <property type="entry name" value="Histidine kinase-like ATPase, C-terminal domain"/>
    <property type="match status" value="1"/>
</dbReference>
<dbReference type="InterPro" id="IPR003594">
    <property type="entry name" value="HATPase_dom"/>
</dbReference>
<dbReference type="RefSeq" id="WP_259961772.1">
    <property type="nucleotide sequence ID" value="NZ_JAOAMV010000003.1"/>
</dbReference>
<keyword evidence="1" id="KW-0808">Transferase</keyword>
<evidence type="ECO:0000313" key="9">
    <source>
        <dbReference type="Proteomes" id="UP001142648"/>
    </source>
</evidence>
<sequence length="537" mass="59125">MLANSFRNRIARVIAALRFVLAAVFLVALAADPSQPTRYVPLGYALLIGYVLTSAILLRIAWISWWHDFRLSGPAFALDVTVFSLSVWFTENPAINFNSPFTAFFFFLMYAAALRWNWRITALSAVVTATAYLLAGIALQIQGQDIDIQVFLRRLSYMGVIAVALILFGMQSRSGRREPPSGDLVRFDRLEAAARYVARLLGARTVAIVWEPNEEPATAVILREGLRETHRLVEFPRQDQPLVQLFELSRGRCLALQSDDGRISVGNPPPDDGLMALADVDEGLCAALRSGQGSRGQLIAGDIDDLAVDDLSRFHEIAREVVSLIEERTLAEFERNRAIVQTREALARDVHDSVAQALAGATFGIEALRLTIPEDAQESRRLAADLKATLREEQTHIRGVIDRLRSGPSDTRKTDLAEELASAVEECRGRWGVEIRLADRGKSIIGAPLAFECRQIVREAVSNAVRHGGATCIEIEATAADGHLTLAIANDGTPFGEDEEKAQPRTIRERAERLGGRFAVQSGTPARIRVDLPLGRS</sequence>
<gene>
    <name evidence="8" type="ORF">N0B51_07955</name>
</gene>
<keyword evidence="2 8" id="KW-0418">Kinase</keyword>